<gene>
    <name evidence="6" type="primary">Aste57867_11116</name>
    <name evidence="5" type="ORF">As57867_011074</name>
    <name evidence="6" type="ORF">ASTE57867_11116</name>
</gene>
<keyword evidence="2" id="KW-0378">Hydrolase</keyword>
<dbReference type="InterPro" id="IPR015914">
    <property type="entry name" value="PAPs_N"/>
</dbReference>
<dbReference type="OrthoDB" id="45007at2759"/>
<comment type="catalytic activity">
    <reaction evidence="2">
        <text>a phosphate monoester + H2O = an alcohol + phosphate</text>
        <dbReference type="Rhea" id="RHEA:15017"/>
        <dbReference type="ChEBI" id="CHEBI:15377"/>
        <dbReference type="ChEBI" id="CHEBI:30879"/>
        <dbReference type="ChEBI" id="CHEBI:43474"/>
        <dbReference type="ChEBI" id="CHEBI:67140"/>
        <dbReference type="EC" id="3.1.3.2"/>
    </reaction>
</comment>
<dbReference type="SUPFAM" id="SSF49363">
    <property type="entry name" value="Purple acid phosphatase, N-terminal domain"/>
    <property type="match status" value="1"/>
</dbReference>
<reference evidence="5" key="2">
    <citation type="submission" date="2019-06" db="EMBL/GenBank/DDBJ databases">
        <title>Genomics analysis of Aphanomyces spp. identifies a new class of oomycete effector associated with host adaptation.</title>
        <authorList>
            <person name="Gaulin E."/>
        </authorList>
    </citation>
    <scope>NUCLEOTIDE SEQUENCE</scope>
    <source>
        <strain evidence="5">CBS 578.67</strain>
    </source>
</reference>
<dbReference type="Pfam" id="PF00149">
    <property type="entry name" value="Metallophos"/>
    <property type="match status" value="1"/>
</dbReference>
<evidence type="ECO:0000259" key="3">
    <source>
        <dbReference type="Pfam" id="PF00149"/>
    </source>
</evidence>
<protein>
    <recommendedName>
        <fullName evidence="2">Purple acid phosphatase</fullName>
        <ecNumber evidence="2">3.1.3.2</ecNumber>
    </recommendedName>
</protein>
<accession>A0A485KTA3</accession>
<dbReference type="Pfam" id="PF16656">
    <property type="entry name" value="Pur_ac_phosph_N"/>
    <property type="match status" value="1"/>
</dbReference>
<dbReference type="GO" id="GO:0003993">
    <property type="term" value="F:acid phosphatase activity"/>
    <property type="evidence" value="ECO:0007669"/>
    <property type="project" value="UniProtKB-EC"/>
</dbReference>
<dbReference type="InterPro" id="IPR029052">
    <property type="entry name" value="Metallo-depent_PP-like"/>
</dbReference>
<dbReference type="InterPro" id="IPR008963">
    <property type="entry name" value="Purple_acid_Pase-like_N"/>
</dbReference>
<organism evidence="6 7">
    <name type="scientific">Aphanomyces stellatus</name>
    <dbReference type="NCBI Taxonomy" id="120398"/>
    <lineage>
        <taxon>Eukaryota</taxon>
        <taxon>Sar</taxon>
        <taxon>Stramenopiles</taxon>
        <taxon>Oomycota</taxon>
        <taxon>Saprolegniomycetes</taxon>
        <taxon>Saprolegniales</taxon>
        <taxon>Verrucalvaceae</taxon>
        <taxon>Aphanomyces</taxon>
    </lineage>
</organism>
<dbReference type="PANTHER" id="PTHR22953">
    <property type="entry name" value="ACID PHOSPHATASE RELATED"/>
    <property type="match status" value="1"/>
</dbReference>
<dbReference type="GO" id="GO:0046872">
    <property type="term" value="F:metal ion binding"/>
    <property type="evidence" value="ECO:0007669"/>
    <property type="project" value="InterPro"/>
</dbReference>
<dbReference type="Gene3D" id="3.60.21.10">
    <property type="match status" value="1"/>
</dbReference>
<evidence type="ECO:0000259" key="4">
    <source>
        <dbReference type="Pfam" id="PF16656"/>
    </source>
</evidence>
<keyword evidence="1" id="KW-0732">Signal</keyword>
<dbReference type="Proteomes" id="UP000332933">
    <property type="component" value="Unassembled WGS sequence"/>
</dbReference>
<evidence type="ECO:0000313" key="6">
    <source>
        <dbReference type="EMBL" id="VFT87983.1"/>
    </source>
</evidence>
<dbReference type="PANTHER" id="PTHR22953:SF153">
    <property type="entry name" value="PURPLE ACID PHOSPHATASE"/>
    <property type="match status" value="1"/>
</dbReference>
<comment type="similarity">
    <text evidence="2">Belongs to the metallophosphoesterase superfamily. Purple acid phosphatase family.</text>
</comment>
<evidence type="ECO:0000256" key="2">
    <source>
        <dbReference type="RuleBase" id="RU361203"/>
    </source>
</evidence>
<dbReference type="EMBL" id="CAADRA010005273">
    <property type="protein sequence ID" value="VFT87983.1"/>
    <property type="molecule type" value="Genomic_DNA"/>
</dbReference>
<dbReference type="Gene3D" id="2.60.40.380">
    <property type="entry name" value="Purple acid phosphatase-like, N-terminal"/>
    <property type="match status" value="1"/>
</dbReference>
<dbReference type="SUPFAM" id="SSF56300">
    <property type="entry name" value="Metallo-dependent phosphatases"/>
    <property type="match status" value="1"/>
</dbReference>
<dbReference type="InterPro" id="IPR004843">
    <property type="entry name" value="Calcineurin-like_PHP"/>
</dbReference>
<dbReference type="AlphaFoldDB" id="A0A485KTA3"/>
<reference evidence="6 7" key="1">
    <citation type="submission" date="2019-03" db="EMBL/GenBank/DDBJ databases">
        <authorList>
            <person name="Gaulin E."/>
            <person name="Dumas B."/>
        </authorList>
    </citation>
    <scope>NUCLEOTIDE SEQUENCE [LARGE SCALE GENOMIC DNA]</scope>
    <source>
        <strain evidence="6">CBS 568.67</strain>
    </source>
</reference>
<proteinExistence type="inferred from homology"/>
<dbReference type="EC" id="3.1.3.2" evidence="2"/>
<feature type="domain" description="Purple acid phosphatase N-terminal" evidence="4">
    <location>
        <begin position="57"/>
        <end position="130"/>
    </location>
</feature>
<evidence type="ECO:0000313" key="7">
    <source>
        <dbReference type="Proteomes" id="UP000332933"/>
    </source>
</evidence>
<name>A0A485KTA3_9STRA</name>
<dbReference type="EMBL" id="VJMH01005252">
    <property type="protein sequence ID" value="KAF0698259.1"/>
    <property type="molecule type" value="Genomic_DNA"/>
</dbReference>
<feature type="domain" description="Calcineurin-like phosphoesterase" evidence="3">
    <location>
        <begin position="151"/>
        <end position="400"/>
    </location>
</feature>
<evidence type="ECO:0000313" key="5">
    <source>
        <dbReference type="EMBL" id="KAF0698259.1"/>
    </source>
</evidence>
<evidence type="ECO:0000256" key="1">
    <source>
        <dbReference type="ARBA" id="ARBA00022729"/>
    </source>
</evidence>
<keyword evidence="7" id="KW-1185">Reference proteome</keyword>
<dbReference type="InterPro" id="IPR039331">
    <property type="entry name" value="PAPs-like"/>
</dbReference>
<sequence length="495" mass="52863">MSHPHPSPKDSHLATIVTMMSPLRLGLFLTAPAALATAAAAVGQVHLGLLTAAVDCPQGIAVTFASNDSAPATVTLTTDDGGGDVSASTTVDFYAVDDGTYHYKSPYLHTAKLCNLAPSTTYSYEIEDSDFDGAAFTSLPAVGDRNVPTVIGVVGDIGSTDTEGTLRNVATSLADSSASAHAVFIVGDFAYGNGEHEVWDDWFDAAQSVLSTVPSVGINGNHETIKGGGAHKDKKDVGPENYLAYIKRVGVTTPATPEALAALRTYYSIDVGLVHCVFLDDYVGHRGKKDVVGTDAWRAERARQLQWFQDDLTRVNRTATPWTVVLKHNPYYNTFEDHQCKCSPERYAIDDPEVCWDGVYDPSSDDASSKQPHCGLQAKFEDVYLEHGVDLVVAGHVHAYERTAAIKKNQVDWEDGVVYVTSGAGGQSPVDGYVDENPEWSVKTISDVAGGLRIVATADSLKAAWFANGKDTPDDEFTLTADGTPEKAVAAKKGL</sequence>